<proteinExistence type="predicted"/>
<sequence>MLNAQQTDAAPTQTAQLPALSNVECFGLDDQSGKNIFDFSETSAQLKSLFAKPQSVWIDRYECLRATKQDDDFRAFVNRHKRLLRDFEFQKLNEEQFNCLMLLIALKSPKDAELRKRILGKIIQKYNMATLAGTHIRMIREVSWVRVPPWVDLLHFRTAEKYNNCETEWCISKEGVTVWCT</sequence>
<organism evidence="1 2">
    <name type="scientific">Heterodera trifolii</name>
    <dbReference type="NCBI Taxonomy" id="157864"/>
    <lineage>
        <taxon>Eukaryota</taxon>
        <taxon>Metazoa</taxon>
        <taxon>Ecdysozoa</taxon>
        <taxon>Nematoda</taxon>
        <taxon>Chromadorea</taxon>
        <taxon>Rhabditida</taxon>
        <taxon>Tylenchina</taxon>
        <taxon>Tylenchomorpha</taxon>
        <taxon>Tylenchoidea</taxon>
        <taxon>Heteroderidae</taxon>
        <taxon>Heteroderinae</taxon>
        <taxon>Heterodera</taxon>
    </lineage>
</organism>
<comment type="caution">
    <text evidence="1">The sequence shown here is derived from an EMBL/GenBank/DDBJ whole genome shotgun (WGS) entry which is preliminary data.</text>
</comment>
<name>A0ABD2IHA2_9BILA</name>
<evidence type="ECO:0000313" key="1">
    <source>
        <dbReference type="EMBL" id="KAL3078636.1"/>
    </source>
</evidence>
<dbReference type="AlphaFoldDB" id="A0ABD2IHA2"/>
<protein>
    <submittedName>
        <fullName evidence="1">Uncharacterized protein</fullName>
    </submittedName>
</protein>
<evidence type="ECO:0000313" key="2">
    <source>
        <dbReference type="Proteomes" id="UP001620626"/>
    </source>
</evidence>
<gene>
    <name evidence="1" type="ORF">niasHT_035119</name>
</gene>
<reference evidence="1 2" key="1">
    <citation type="submission" date="2024-10" db="EMBL/GenBank/DDBJ databases">
        <authorList>
            <person name="Kim D."/>
        </authorList>
    </citation>
    <scope>NUCLEOTIDE SEQUENCE [LARGE SCALE GENOMIC DNA]</scope>
    <source>
        <strain evidence="1">BH-2024</strain>
    </source>
</reference>
<keyword evidence="2" id="KW-1185">Reference proteome</keyword>
<dbReference type="Proteomes" id="UP001620626">
    <property type="component" value="Unassembled WGS sequence"/>
</dbReference>
<dbReference type="EMBL" id="JBICBT010001201">
    <property type="protein sequence ID" value="KAL3078636.1"/>
    <property type="molecule type" value="Genomic_DNA"/>
</dbReference>
<accession>A0ABD2IHA2</accession>